<gene>
    <name evidence="3" type="ORF">CAV_0250</name>
</gene>
<sequence length="405" mass="45901">MFLISAKYIFKCDDEFSILKDNAVVFDESIVEYGDVKTMQKKYPNAKFIDSGENSLLLPAFINPHTHLEFSANSYDLSYGDFLLWLNSVMKKREALSEKAKEELILQNIKLMQESGTATIGEISSFGSDLSACVKSSARIIFFNELLGVNEEANEAKKEDFLKRFYKSKDCESELFIPALSLHSPYSLNLSLANFALDFASKNKLLVSTHFLESKHEKLWLEGKASKFKPWLSKLSKEPKPHFSKESFVSLFKGQRTLFTHCVFVDDFSVFDKNLHSITHCVFSNRLLSKKTFKLKKALTSGINVHIGTDGLSSNISLSMLDELRANLLSHRDLDLRKLAKTLILMSTNKAAKAIDMNLGQIKKGYGADFALFKIKECEEKDLALNFILNAKKAEKLYIKGRQCL</sequence>
<dbReference type="Gene3D" id="2.30.40.10">
    <property type="entry name" value="Urease, subunit C, domain 1"/>
    <property type="match status" value="1"/>
</dbReference>
<dbReference type="GO" id="GO:0016810">
    <property type="term" value="F:hydrolase activity, acting on carbon-nitrogen (but not peptide) bonds"/>
    <property type="evidence" value="ECO:0007669"/>
    <property type="project" value="InterPro"/>
</dbReference>
<dbReference type="EMBL" id="CP022347">
    <property type="protein sequence ID" value="ASQ29922.1"/>
    <property type="molecule type" value="Genomic_DNA"/>
</dbReference>
<dbReference type="InterPro" id="IPR032466">
    <property type="entry name" value="Metal_Hydrolase"/>
</dbReference>
<dbReference type="SUPFAM" id="SSF51338">
    <property type="entry name" value="Composite domain of metallo-dependent hydrolases"/>
    <property type="match status" value="1"/>
</dbReference>
<dbReference type="AlphaFoldDB" id="A0A222MW62"/>
<dbReference type="Proteomes" id="UP000201169">
    <property type="component" value="Chromosome"/>
</dbReference>
<dbReference type="OrthoDB" id="9807210at2"/>
<dbReference type="SUPFAM" id="SSF51556">
    <property type="entry name" value="Metallo-dependent hydrolases"/>
    <property type="match status" value="1"/>
</dbReference>
<reference evidence="3 4" key="1">
    <citation type="submission" date="2017-07" db="EMBL/GenBank/DDBJ databases">
        <title>Analysis of two Campylobacter avium genomes and identification of a novel hippuricase gene.</title>
        <authorList>
            <person name="Miller W.G."/>
            <person name="Chapman M.H."/>
            <person name="Yee E."/>
            <person name="Revez J."/>
            <person name="Bono J.L."/>
            <person name="Rossi M."/>
        </authorList>
    </citation>
    <scope>NUCLEOTIDE SEQUENCE [LARGE SCALE GENOMIC DNA]</scope>
    <source>
        <strain evidence="3 4">LMG 24591</strain>
    </source>
</reference>
<dbReference type="InterPro" id="IPR006680">
    <property type="entry name" value="Amidohydro-rel"/>
</dbReference>
<dbReference type="Gene3D" id="3.20.20.140">
    <property type="entry name" value="Metal-dependent hydrolases"/>
    <property type="match status" value="1"/>
</dbReference>
<dbReference type="PANTHER" id="PTHR43794">
    <property type="entry name" value="AMINOHYDROLASE SSNA-RELATED"/>
    <property type="match status" value="1"/>
</dbReference>
<protein>
    <submittedName>
        <fullName evidence="3">Metallo-dependent hydrolase, subgroup D</fullName>
    </submittedName>
</protein>
<keyword evidence="4" id="KW-1185">Reference proteome</keyword>
<dbReference type="InterPro" id="IPR011059">
    <property type="entry name" value="Metal-dep_hydrolase_composite"/>
</dbReference>
<dbReference type="Pfam" id="PF01979">
    <property type="entry name" value="Amidohydro_1"/>
    <property type="match status" value="1"/>
</dbReference>
<dbReference type="PANTHER" id="PTHR43794:SF11">
    <property type="entry name" value="AMIDOHYDROLASE-RELATED DOMAIN-CONTAINING PROTEIN"/>
    <property type="match status" value="1"/>
</dbReference>
<dbReference type="NCBIfam" id="NF006269">
    <property type="entry name" value="PRK08418.1"/>
    <property type="match status" value="1"/>
</dbReference>
<evidence type="ECO:0000313" key="3">
    <source>
        <dbReference type="EMBL" id="ASQ29922.1"/>
    </source>
</evidence>
<dbReference type="KEGG" id="cavi:CAV_0250"/>
<proteinExistence type="predicted"/>
<keyword evidence="1 3" id="KW-0378">Hydrolase</keyword>
<evidence type="ECO:0000259" key="2">
    <source>
        <dbReference type="Pfam" id="PF01979"/>
    </source>
</evidence>
<evidence type="ECO:0000313" key="4">
    <source>
        <dbReference type="Proteomes" id="UP000201169"/>
    </source>
</evidence>
<name>A0A222MW62_9BACT</name>
<feature type="domain" description="Amidohydrolase-related" evidence="2">
    <location>
        <begin position="57"/>
        <end position="403"/>
    </location>
</feature>
<evidence type="ECO:0000256" key="1">
    <source>
        <dbReference type="ARBA" id="ARBA00022801"/>
    </source>
</evidence>
<organism evidence="3 4">
    <name type="scientific">Campylobacter avium LMG 24591</name>
    <dbReference type="NCBI Taxonomy" id="522484"/>
    <lineage>
        <taxon>Bacteria</taxon>
        <taxon>Pseudomonadati</taxon>
        <taxon>Campylobacterota</taxon>
        <taxon>Epsilonproteobacteria</taxon>
        <taxon>Campylobacterales</taxon>
        <taxon>Campylobacteraceae</taxon>
        <taxon>Campylobacter</taxon>
    </lineage>
</organism>
<dbReference type="RefSeq" id="WP_094324712.1">
    <property type="nucleotide sequence ID" value="NZ_CP022347.1"/>
</dbReference>
<dbReference type="InterPro" id="IPR050287">
    <property type="entry name" value="MTA/SAH_deaminase"/>
</dbReference>
<accession>A0A222MW62</accession>